<dbReference type="Gene3D" id="3.90.660.20">
    <property type="entry name" value="Protoporphyrinogen oxidase, mitochondrial, domain 2"/>
    <property type="match status" value="1"/>
</dbReference>
<dbReference type="SUPFAM" id="SSF54373">
    <property type="entry name" value="FAD-linked reductases, C-terminal domain"/>
    <property type="match status" value="1"/>
</dbReference>
<dbReference type="InterPro" id="IPR002937">
    <property type="entry name" value="Amino_oxidase"/>
</dbReference>
<dbReference type="Gene3D" id="3.50.50.60">
    <property type="entry name" value="FAD/NAD(P)-binding domain"/>
    <property type="match status" value="1"/>
</dbReference>
<sequence length="466" mass="49629">MSKPHRVVVIGGGIAGLTAALSIIADSPTPVQVTVLEAKDTVGGIIRTSPFAGLPAVDEAADAFLVRVPHAQQLATELGLGAALTAPTGAHASVWHNGLHNIPGDLLLGVPAKARAFALSSLFSPYGKIRAGIEPLLPRTTDNDSIGHYVRRRFGRQIHERLVDPLVGSIYAADTDSFSMAAVPQLAALTAERSMLMAAGRARKSAAKNATPGAPIFGAPIRGMGALIETLTQRVTALGASIALNSRVNSITKSGKHYHVHTNDKQYECDAVVVASPARHSASFINDLDKRASELLAEWSHASVVLITLAVPAKDWPAHLTGSGYLVPKPDQRWATAASFGSNKWAHWRPTDGSMIVRVSLGRDGLDVLHFDDEKLLNLALADMKLHLGFDIEPTEVRISRWAESFPQYRPHHFARLAEVEHSLSAKAPGIVFAGASYRGIGIPACVQQARSAGDSVLSHLATLER</sequence>
<evidence type="ECO:0000256" key="1">
    <source>
        <dbReference type="ARBA" id="ARBA00001974"/>
    </source>
</evidence>
<dbReference type="EMBL" id="CAEZUX010000008">
    <property type="protein sequence ID" value="CAB4607168.1"/>
    <property type="molecule type" value="Genomic_DNA"/>
</dbReference>
<keyword evidence="3" id="KW-0274">FAD</keyword>
<evidence type="ECO:0000256" key="4">
    <source>
        <dbReference type="ARBA" id="ARBA00023002"/>
    </source>
</evidence>
<protein>
    <submittedName>
        <fullName evidence="8">Unannotated protein</fullName>
    </submittedName>
</protein>
<gene>
    <name evidence="8" type="ORF">UFOPK1874_00186</name>
</gene>
<evidence type="ECO:0000256" key="6">
    <source>
        <dbReference type="ARBA" id="ARBA00023444"/>
    </source>
</evidence>
<proteinExistence type="predicted"/>
<dbReference type="InterPro" id="IPR004572">
    <property type="entry name" value="Protoporphyrinogen_oxidase"/>
</dbReference>
<evidence type="ECO:0000259" key="7">
    <source>
        <dbReference type="Pfam" id="PF01593"/>
    </source>
</evidence>
<dbReference type="GO" id="GO:0006783">
    <property type="term" value="P:heme biosynthetic process"/>
    <property type="evidence" value="ECO:0007669"/>
    <property type="project" value="UniProtKB-KW"/>
</dbReference>
<comment type="cofactor">
    <cofactor evidence="1">
        <name>FAD</name>
        <dbReference type="ChEBI" id="CHEBI:57692"/>
    </cofactor>
</comment>
<dbReference type="InterPro" id="IPR036188">
    <property type="entry name" value="FAD/NAD-bd_sf"/>
</dbReference>
<dbReference type="GO" id="GO:0004729">
    <property type="term" value="F:oxygen-dependent protoporphyrinogen oxidase activity"/>
    <property type="evidence" value="ECO:0007669"/>
    <property type="project" value="InterPro"/>
</dbReference>
<keyword evidence="5" id="KW-0350">Heme biosynthesis</keyword>
<dbReference type="SUPFAM" id="SSF51905">
    <property type="entry name" value="FAD/NAD(P)-binding domain"/>
    <property type="match status" value="1"/>
</dbReference>
<feature type="domain" description="Amine oxidase" evidence="7">
    <location>
        <begin position="14"/>
        <end position="457"/>
    </location>
</feature>
<keyword evidence="4" id="KW-0560">Oxidoreductase</keyword>
<dbReference type="Gene3D" id="1.10.3110.10">
    <property type="entry name" value="protoporphyrinogen ix oxidase, domain 3"/>
    <property type="match status" value="1"/>
</dbReference>
<organism evidence="8">
    <name type="scientific">freshwater metagenome</name>
    <dbReference type="NCBI Taxonomy" id="449393"/>
    <lineage>
        <taxon>unclassified sequences</taxon>
        <taxon>metagenomes</taxon>
        <taxon>ecological metagenomes</taxon>
    </lineage>
</organism>
<dbReference type="PANTHER" id="PTHR42923">
    <property type="entry name" value="PROTOPORPHYRINOGEN OXIDASE"/>
    <property type="match status" value="1"/>
</dbReference>
<dbReference type="Pfam" id="PF01593">
    <property type="entry name" value="Amino_oxidase"/>
    <property type="match status" value="1"/>
</dbReference>
<reference evidence="8" key="1">
    <citation type="submission" date="2020-05" db="EMBL/GenBank/DDBJ databases">
        <authorList>
            <person name="Chiriac C."/>
            <person name="Salcher M."/>
            <person name="Ghai R."/>
            <person name="Kavagutti S V."/>
        </authorList>
    </citation>
    <scope>NUCLEOTIDE SEQUENCE</scope>
</reference>
<dbReference type="NCBIfam" id="TIGR00562">
    <property type="entry name" value="proto_IX_ox"/>
    <property type="match status" value="1"/>
</dbReference>
<evidence type="ECO:0000256" key="2">
    <source>
        <dbReference type="ARBA" id="ARBA00022630"/>
    </source>
</evidence>
<evidence type="ECO:0000256" key="3">
    <source>
        <dbReference type="ARBA" id="ARBA00022827"/>
    </source>
</evidence>
<name>A0A6J6HEL9_9ZZZZ</name>
<dbReference type="InterPro" id="IPR050464">
    <property type="entry name" value="Zeta_carotene_desat/Oxidored"/>
</dbReference>
<evidence type="ECO:0000256" key="5">
    <source>
        <dbReference type="ARBA" id="ARBA00023133"/>
    </source>
</evidence>
<evidence type="ECO:0000313" key="8">
    <source>
        <dbReference type="EMBL" id="CAB4607168.1"/>
    </source>
</evidence>
<dbReference type="PANTHER" id="PTHR42923:SF3">
    <property type="entry name" value="PROTOPORPHYRINOGEN OXIDASE"/>
    <property type="match status" value="1"/>
</dbReference>
<dbReference type="AlphaFoldDB" id="A0A6J6HEL9"/>
<keyword evidence="2" id="KW-0285">Flavoprotein</keyword>
<accession>A0A6J6HEL9</accession>
<comment type="pathway">
    <text evidence="6">Porphyrin-containing compound metabolism.</text>
</comment>